<keyword evidence="2" id="KW-1185">Reference proteome</keyword>
<feature type="non-terminal residue" evidence="1">
    <location>
        <position position="53"/>
    </location>
</feature>
<gene>
    <name evidence="1" type="ORF">NTEN_LOCUS14904</name>
</gene>
<reference evidence="1 2" key="1">
    <citation type="submission" date="2020-02" db="EMBL/GenBank/DDBJ databases">
        <authorList>
            <person name="Ferguson B K."/>
        </authorList>
    </citation>
    <scope>NUCLEOTIDE SEQUENCE [LARGE SCALE GENOMIC DNA]</scope>
</reference>
<accession>A0A6H5GYC6</accession>
<dbReference type="AlphaFoldDB" id="A0A6H5GYC6"/>
<name>A0A6H5GYC6_9HEMI</name>
<dbReference type="Proteomes" id="UP000479000">
    <property type="component" value="Unassembled WGS sequence"/>
</dbReference>
<sequence length="53" mass="6035">MPEGLHSQSFEVFLPNNPQPGQDLPFLSEDSTLCVTSCLEQYVLLTRSWRPPE</sequence>
<evidence type="ECO:0000313" key="1">
    <source>
        <dbReference type="EMBL" id="CAB0009822.1"/>
    </source>
</evidence>
<proteinExistence type="predicted"/>
<protein>
    <submittedName>
        <fullName evidence="1">Uncharacterized protein</fullName>
    </submittedName>
</protein>
<evidence type="ECO:0000313" key="2">
    <source>
        <dbReference type="Proteomes" id="UP000479000"/>
    </source>
</evidence>
<dbReference type="EMBL" id="CADCXU010022322">
    <property type="protein sequence ID" value="CAB0009822.1"/>
    <property type="molecule type" value="Genomic_DNA"/>
</dbReference>
<organism evidence="1 2">
    <name type="scientific">Nesidiocoris tenuis</name>
    <dbReference type="NCBI Taxonomy" id="355587"/>
    <lineage>
        <taxon>Eukaryota</taxon>
        <taxon>Metazoa</taxon>
        <taxon>Ecdysozoa</taxon>
        <taxon>Arthropoda</taxon>
        <taxon>Hexapoda</taxon>
        <taxon>Insecta</taxon>
        <taxon>Pterygota</taxon>
        <taxon>Neoptera</taxon>
        <taxon>Paraneoptera</taxon>
        <taxon>Hemiptera</taxon>
        <taxon>Heteroptera</taxon>
        <taxon>Panheteroptera</taxon>
        <taxon>Cimicomorpha</taxon>
        <taxon>Miridae</taxon>
        <taxon>Dicyphina</taxon>
        <taxon>Nesidiocoris</taxon>
    </lineage>
</organism>
<dbReference type="OrthoDB" id="6782661at2759"/>